<gene>
    <name evidence="1" type="ORF">CHS0354_029581</name>
</gene>
<proteinExistence type="predicted"/>
<reference evidence="1" key="3">
    <citation type="submission" date="2023-05" db="EMBL/GenBank/DDBJ databases">
        <authorList>
            <person name="Smith C.H."/>
        </authorList>
    </citation>
    <scope>NUCLEOTIDE SEQUENCE</scope>
    <source>
        <strain evidence="1">CHS0354</strain>
        <tissue evidence="1">Mantle</tissue>
    </source>
</reference>
<dbReference type="Proteomes" id="UP001195483">
    <property type="component" value="Unassembled WGS sequence"/>
</dbReference>
<dbReference type="EMBL" id="JAEAOA010001773">
    <property type="protein sequence ID" value="KAK3590357.1"/>
    <property type="molecule type" value="Genomic_DNA"/>
</dbReference>
<sequence>MYFGDSFCQRIIQEDVTNAMKKACTWTNASQEQTDLTMKINSLDTTVDDIFSSLSSLILNSSNPTCYTGYEYYEHDKIWYKFHTECRNWTEARQICREEGGDLISLKVNNFEFFKNVSRSKSGTV</sequence>
<keyword evidence="2" id="KW-1185">Reference proteome</keyword>
<evidence type="ECO:0000313" key="1">
    <source>
        <dbReference type="EMBL" id="KAK3590357.1"/>
    </source>
</evidence>
<accession>A0AAE0VV52</accession>
<dbReference type="Gene3D" id="3.10.100.10">
    <property type="entry name" value="Mannose-Binding Protein A, subunit A"/>
    <property type="match status" value="1"/>
</dbReference>
<organism evidence="1 2">
    <name type="scientific">Potamilus streckersoni</name>
    <dbReference type="NCBI Taxonomy" id="2493646"/>
    <lineage>
        <taxon>Eukaryota</taxon>
        <taxon>Metazoa</taxon>
        <taxon>Spiralia</taxon>
        <taxon>Lophotrochozoa</taxon>
        <taxon>Mollusca</taxon>
        <taxon>Bivalvia</taxon>
        <taxon>Autobranchia</taxon>
        <taxon>Heteroconchia</taxon>
        <taxon>Palaeoheterodonta</taxon>
        <taxon>Unionida</taxon>
        <taxon>Unionoidea</taxon>
        <taxon>Unionidae</taxon>
        <taxon>Ambleminae</taxon>
        <taxon>Lampsilini</taxon>
        <taxon>Potamilus</taxon>
    </lineage>
</organism>
<dbReference type="InterPro" id="IPR016186">
    <property type="entry name" value="C-type_lectin-like/link_sf"/>
</dbReference>
<reference evidence="1" key="1">
    <citation type="journal article" date="2021" name="Genome Biol. Evol.">
        <title>A High-Quality Reference Genome for a Parasitic Bivalve with Doubly Uniparental Inheritance (Bivalvia: Unionida).</title>
        <authorList>
            <person name="Smith C.H."/>
        </authorList>
    </citation>
    <scope>NUCLEOTIDE SEQUENCE</scope>
    <source>
        <strain evidence="1">CHS0354</strain>
    </source>
</reference>
<dbReference type="InterPro" id="IPR016187">
    <property type="entry name" value="CTDL_fold"/>
</dbReference>
<evidence type="ECO:0000313" key="2">
    <source>
        <dbReference type="Proteomes" id="UP001195483"/>
    </source>
</evidence>
<reference evidence="1" key="2">
    <citation type="journal article" date="2021" name="Genome Biol. Evol.">
        <title>Developing a high-quality reference genome for a parasitic bivalve with doubly uniparental inheritance (Bivalvia: Unionida).</title>
        <authorList>
            <person name="Smith C.H."/>
        </authorList>
    </citation>
    <scope>NUCLEOTIDE SEQUENCE</scope>
    <source>
        <strain evidence="1">CHS0354</strain>
        <tissue evidence="1">Mantle</tissue>
    </source>
</reference>
<name>A0AAE0VV52_9BIVA</name>
<protein>
    <recommendedName>
        <fullName evidence="3">C-type lectin domain-containing protein</fullName>
    </recommendedName>
</protein>
<dbReference type="AlphaFoldDB" id="A0AAE0VV52"/>
<dbReference type="SUPFAM" id="SSF56436">
    <property type="entry name" value="C-type lectin-like"/>
    <property type="match status" value="1"/>
</dbReference>
<evidence type="ECO:0008006" key="3">
    <source>
        <dbReference type="Google" id="ProtNLM"/>
    </source>
</evidence>
<comment type="caution">
    <text evidence="1">The sequence shown here is derived from an EMBL/GenBank/DDBJ whole genome shotgun (WGS) entry which is preliminary data.</text>
</comment>
<dbReference type="CDD" id="cd00037">
    <property type="entry name" value="CLECT"/>
    <property type="match status" value="1"/>
</dbReference>